<dbReference type="GeneID" id="300112754"/>
<dbReference type="RefSeq" id="WP_117348415.1">
    <property type="nucleotide sequence ID" value="NZ_CP031742.1"/>
</dbReference>
<dbReference type="Gene3D" id="3.40.830.10">
    <property type="entry name" value="LigB-like"/>
    <property type="match status" value="1"/>
</dbReference>
<dbReference type="KEGG" id="sky:D0C37_00620"/>
<dbReference type="CDD" id="cd07359">
    <property type="entry name" value="PCA_45_Doxase_B_like"/>
    <property type="match status" value="1"/>
</dbReference>
<sequence length="320" mass="34453">MSRLVLGVGASHSTLMNTHWAEVDHLPAAHRFRDGLAQARDALAEARPDAVVVIGSNHFRGMFLDLMPAFTVGVGEVRGAGEAGTPGGPLPVDTELARRVVDGLVTDGFDPAFSLRLTVDHGITHSLQHLLPALDVPIVPVVVNMFAPPLPSLRRCHALGASIAAAVRGDGQDKRIAVIASGGLSHRLPWPKWFAALSDDDRFLVEAWLNGRTSWSEYEVRRRQIIRAARPDINEEFDRWFLGLLETGDLSALLHRTDEQIEEEGGNGAHELRAWIAMAAALTSAEGPPAGRTLAYGAVPDWLTGMGVSLLTPSSKETTA</sequence>
<evidence type="ECO:0000313" key="2">
    <source>
        <dbReference type="EMBL" id="AXQ53294.1"/>
    </source>
</evidence>
<feature type="domain" description="Extradiol ring-cleavage dioxygenase class III enzyme subunit B" evidence="1">
    <location>
        <begin position="27"/>
        <end position="286"/>
    </location>
</feature>
<name>A0A385D5K6_9ACTN</name>
<dbReference type="EMBL" id="CP031742">
    <property type="protein sequence ID" value="AXQ53294.1"/>
    <property type="molecule type" value="Genomic_DNA"/>
</dbReference>
<dbReference type="Pfam" id="PF02900">
    <property type="entry name" value="LigB"/>
    <property type="match status" value="1"/>
</dbReference>
<reference evidence="2 3" key="1">
    <citation type="submission" date="2018-08" db="EMBL/GenBank/DDBJ databases">
        <authorList>
            <person name="Ferrada E.E."/>
            <person name="Latorre B.A."/>
        </authorList>
    </citation>
    <scope>NUCLEOTIDE SEQUENCE [LARGE SCALE GENOMIC DNA]</scope>
    <source>
        <strain evidence="2 3">VK-A60T</strain>
    </source>
</reference>
<keyword evidence="2" id="KW-0223">Dioxygenase</keyword>
<protein>
    <submittedName>
        <fullName evidence="2">Catechol 1,2-dioxygenase</fullName>
    </submittedName>
</protein>
<dbReference type="InterPro" id="IPR004183">
    <property type="entry name" value="Xdiol_dOase_suB"/>
</dbReference>
<gene>
    <name evidence="2" type="ORF">D0C37_00620</name>
</gene>
<dbReference type="AlphaFoldDB" id="A0A385D5K6"/>
<dbReference type="Proteomes" id="UP000259636">
    <property type="component" value="Chromosome"/>
</dbReference>
<dbReference type="GO" id="GO:0008198">
    <property type="term" value="F:ferrous iron binding"/>
    <property type="evidence" value="ECO:0007669"/>
    <property type="project" value="InterPro"/>
</dbReference>
<evidence type="ECO:0000313" key="3">
    <source>
        <dbReference type="Proteomes" id="UP000259636"/>
    </source>
</evidence>
<organism evidence="2 3">
    <name type="scientific">Streptomyces koyangensis</name>
    <dbReference type="NCBI Taxonomy" id="188770"/>
    <lineage>
        <taxon>Bacteria</taxon>
        <taxon>Bacillati</taxon>
        <taxon>Actinomycetota</taxon>
        <taxon>Actinomycetes</taxon>
        <taxon>Kitasatosporales</taxon>
        <taxon>Streptomycetaceae</taxon>
        <taxon>Streptomyces</taxon>
        <taxon>Streptomyces aurantiacus group</taxon>
    </lineage>
</organism>
<keyword evidence="2" id="KW-0560">Oxidoreductase</keyword>
<dbReference type="SUPFAM" id="SSF53213">
    <property type="entry name" value="LigB-like"/>
    <property type="match status" value="1"/>
</dbReference>
<evidence type="ECO:0000259" key="1">
    <source>
        <dbReference type="Pfam" id="PF02900"/>
    </source>
</evidence>
<dbReference type="GO" id="GO:0016702">
    <property type="term" value="F:oxidoreductase activity, acting on single donors with incorporation of molecular oxygen, incorporation of two atoms of oxygen"/>
    <property type="evidence" value="ECO:0007669"/>
    <property type="project" value="UniProtKB-ARBA"/>
</dbReference>
<accession>A0A385D5K6</accession>
<proteinExistence type="predicted"/>